<dbReference type="Proteomes" id="UP000235649">
    <property type="component" value="Unassembled WGS sequence"/>
</dbReference>
<keyword evidence="5" id="KW-0547">Nucleotide-binding</keyword>
<gene>
    <name evidence="12" type="ORF">CBP76_05630</name>
</gene>
<dbReference type="GO" id="GO:0005524">
    <property type="term" value="F:ATP binding"/>
    <property type="evidence" value="ECO:0007669"/>
    <property type="project" value="UniProtKB-KW"/>
</dbReference>
<name>A0A2N7AUR3_9LACO</name>
<evidence type="ECO:0000313" key="12">
    <source>
        <dbReference type="EMBL" id="PMD71337.1"/>
    </source>
</evidence>
<evidence type="ECO:0000256" key="2">
    <source>
        <dbReference type="ARBA" id="ARBA00012438"/>
    </source>
</evidence>
<evidence type="ECO:0000313" key="13">
    <source>
        <dbReference type="Proteomes" id="UP000235649"/>
    </source>
</evidence>
<keyword evidence="4" id="KW-0808">Transferase</keyword>
<dbReference type="AlphaFoldDB" id="A0A2N7AUR3"/>
<reference evidence="12 13" key="1">
    <citation type="submission" date="2017-05" db="EMBL/GenBank/DDBJ databases">
        <title>Lactobacillus nurukis nov., sp. nov., isolated from nuruk.</title>
        <authorList>
            <person name="Kim S.-J."/>
        </authorList>
    </citation>
    <scope>NUCLEOTIDE SEQUENCE [LARGE SCALE GENOMIC DNA]</scope>
    <source>
        <strain evidence="12 13">SYF10-1a</strain>
    </source>
</reference>
<dbReference type="OrthoDB" id="9760839at2"/>
<dbReference type="SUPFAM" id="SSF55874">
    <property type="entry name" value="ATPase domain of HSP90 chaperone/DNA topoisomerase II/histidine kinase"/>
    <property type="match status" value="1"/>
</dbReference>
<dbReference type="InterPro" id="IPR050482">
    <property type="entry name" value="Sensor_HK_TwoCompSys"/>
</dbReference>
<evidence type="ECO:0000256" key="3">
    <source>
        <dbReference type="ARBA" id="ARBA00022553"/>
    </source>
</evidence>
<evidence type="ECO:0000256" key="10">
    <source>
        <dbReference type="SAM" id="Phobius"/>
    </source>
</evidence>
<dbReference type="PANTHER" id="PTHR24421:SF10">
    <property type="entry name" value="NITRATE_NITRITE SENSOR PROTEIN NARQ"/>
    <property type="match status" value="1"/>
</dbReference>
<evidence type="ECO:0000256" key="5">
    <source>
        <dbReference type="ARBA" id="ARBA00022741"/>
    </source>
</evidence>
<feature type="transmembrane region" description="Helical" evidence="10">
    <location>
        <begin position="70"/>
        <end position="92"/>
    </location>
</feature>
<sequence>MQFKKHLGFYLKLFTLLVVILELIFNNTSSREKTFLLPILVFSILVESWFHSPWSKAKNGSLAEYSSYLVFILLGFVQLLSPPTIIVIYYYLAIVTTTEFTVKQNPRPKHIIIIQFIIYFCFFTIPRSIDLNFHSWIGYLQLILSPYTIQFWSTYLISYLYLNLLEKNRAIDALNKELMTKVDQLQDYSSKIKELTLIEERQRISQDLHDMLGHSLIGLRLHLDALNQVIDTDTEKSHKILNKSKKIIDHSLVELRETVNELKETKELADLKSALEELQSSISVTDKVKVDLKMYFDVNKLDISIKDLIYKTYQEFITNSLKHGHSSLITIKLRTINDNLIFNLSNNGLTAKNITASNGINGIKSRVIKLKGTVEFSDNQPSGFKTDITLPIGVNEND</sequence>
<keyword evidence="10" id="KW-0472">Membrane</keyword>
<dbReference type="GO" id="GO:0016020">
    <property type="term" value="C:membrane"/>
    <property type="evidence" value="ECO:0007669"/>
    <property type="project" value="InterPro"/>
</dbReference>
<feature type="domain" description="Signal transduction histidine kinase subgroup 3 dimerisation and phosphoacceptor" evidence="11">
    <location>
        <begin position="200"/>
        <end position="265"/>
    </location>
</feature>
<comment type="caution">
    <text evidence="12">The sequence shown here is derived from an EMBL/GenBank/DDBJ whole genome shotgun (WGS) entry which is preliminary data.</text>
</comment>
<keyword evidence="10" id="KW-0812">Transmembrane</keyword>
<dbReference type="Pfam" id="PF07730">
    <property type="entry name" value="HisKA_3"/>
    <property type="match status" value="1"/>
</dbReference>
<feature type="transmembrane region" description="Helical" evidence="10">
    <location>
        <begin position="112"/>
        <end position="129"/>
    </location>
</feature>
<dbReference type="Gene3D" id="1.20.5.1930">
    <property type="match status" value="1"/>
</dbReference>
<dbReference type="PANTHER" id="PTHR24421">
    <property type="entry name" value="NITRATE/NITRITE SENSOR PROTEIN NARX-RELATED"/>
    <property type="match status" value="1"/>
</dbReference>
<dbReference type="RefSeq" id="WP_102195970.1">
    <property type="nucleotide sequence ID" value="NZ_NIPR01000013.1"/>
</dbReference>
<proteinExistence type="predicted"/>
<dbReference type="EMBL" id="NIPR01000013">
    <property type="protein sequence ID" value="PMD71337.1"/>
    <property type="molecule type" value="Genomic_DNA"/>
</dbReference>
<evidence type="ECO:0000256" key="6">
    <source>
        <dbReference type="ARBA" id="ARBA00022777"/>
    </source>
</evidence>
<organism evidence="12 13">
    <name type="scientific">Companilactobacillus nuruki</name>
    <dbReference type="NCBI Taxonomy" id="1993540"/>
    <lineage>
        <taxon>Bacteria</taxon>
        <taxon>Bacillati</taxon>
        <taxon>Bacillota</taxon>
        <taxon>Bacilli</taxon>
        <taxon>Lactobacillales</taxon>
        <taxon>Lactobacillaceae</taxon>
        <taxon>Companilactobacillus</taxon>
    </lineage>
</organism>
<keyword evidence="8" id="KW-0902">Two-component regulatory system</keyword>
<dbReference type="GO" id="GO:0000155">
    <property type="term" value="F:phosphorelay sensor kinase activity"/>
    <property type="evidence" value="ECO:0007669"/>
    <property type="project" value="InterPro"/>
</dbReference>
<keyword evidence="3" id="KW-0597">Phosphoprotein</keyword>
<evidence type="ECO:0000256" key="4">
    <source>
        <dbReference type="ARBA" id="ARBA00022679"/>
    </source>
</evidence>
<dbReference type="EC" id="2.7.13.3" evidence="2"/>
<keyword evidence="10" id="KW-1133">Transmembrane helix</keyword>
<evidence type="ECO:0000256" key="9">
    <source>
        <dbReference type="SAM" id="Coils"/>
    </source>
</evidence>
<comment type="catalytic activity">
    <reaction evidence="1">
        <text>ATP + protein L-histidine = ADP + protein N-phospho-L-histidine.</text>
        <dbReference type="EC" id="2.7.13.3"/>
    </reaction>
</comment>
<evidence type="ECO:0000256" key="1">
    <source>
        <dbReference type="ARBA" id="ARBA00000085"/>
    </source>
</evidence>
<dbReference type="GO" id="GO:0046983">
    <property type="term" value="F:protein dimerization activity"/>
    <property type="evidence" value="ECO:0007669"/>
    <property type="project" value="InterPro"/>
</dbReference>
<feature type="coiled-coil region" evidence="9">
    <location>
        <begin position="252"/>
        <end position="281"/>
    </location>
</feature>
<evidence type="ECO:0000256" key="7">
    <source>
        <dbReference type="ARBA" id="ARBA00022840"/>
    </source>
</evidence>
<dbReference type="Gene3D" id="3.30.565.10">
    <property type="entry name" value="Histidine kinase-like ATPase, C-terminal domain"/>
    <property type="match status" value="1"/>
</dbReference>
<keyword evidence="7" id="KW-0067">ATP-binding</keyword>
<accession>A0A2N7AUR3</accession>
<evidence type="ECO:0000256" key="8">
    <source>
        <dbReference type="ARBA" id="ARBA00023012"/>
    </source>
</evidence>
<dbReference type="InterPro" id="IPR011712">
    <property type="entry name" value="Sig_transdc_His_kin_sub3_dim/P"/>
</dbReference>
<keyword evidence="6" id="KW-0418">Kinase</keyword>
<feature type="transmembrane region" description="Helical" evidence="10">
    <location>
        <begin position="141"/>
        <end position="162"/>
    </location>
</feature>
<protein>
    <recommendedName>
        <fullName evidence="2">histidine kinase</fullName>
        <ecNumber evidence="2">2.7.13.3</ecNumber>
    </recommendedName>
</protein>
<feature type="transmembrane region" description="Helical" evidence="10">
    <location>
        <begin position="6"/>
        <end position="25"/>
    </location>
</feature>
<dbReference type="InterPro" id="IPR036890">
    <property type="entry name" value="HATPase_C_sf"/>
</dbReference>
<keyword evidence="9" id="KW-0175">Coiled coil</keyword>
<keyword evidence="13" id="KW-1185">Reference proteome</keyword>
<evidence type="ECO:0000259" key="11">
    <source>
        <dbReference type="Pfam" id="PF07730"/>
    </source>
</evidence>